<reference evidence="2" key="1">
    <citation type="submission" date="2016-11" db="EMBL/GenBank/DDBJ databases">
        <authorList>
            <person name="Varghese N."/>
            <person name="Submissions S."/>
        </authorList>
    </citation>
    <scope>NUCLEOTIDE SEQUENCE [LARGE SCALE GENOMIC DNA]</scope>
    <source>
        <strain evidence="2">YR203</strain>
    </source>
</reference>
<dbReference type="AlphaFoldDB" id="A0A1M5M1V4"/>
<name>A0A1M5M1V4_9FLAO</name>
<sequence length="787" mass="89162">MKKLFTILLVLFALKSYSQSYYKNLFDKKHYNTSIGNSNSHDQFEFAWGVPAHMEALMLMYEKTKDTTYANTLIKCIGNTIDRRDDLRDQIPGLFKIYDYRGTSGAAWSHNHYNIKMDSGAAYSHFVHSANILYPMAKFAAMVKKDLTIQNLKYNSSGRYAGQKYIAIANDLVQKVKETLEYHKGQWQTKYNPNSSSIPNDSIGYYKERDSISAYGPPIKYKGVIAPFNMQSAMGRVYVHMYRATEDSVYFKKFNQIANFIKLNTSVDSNLGSYKWIYWNHFYLRDDVSHAGLTVSFPYECFKYNMKNSANDSLYTSLDMERYVKTFTKDIYRGPLSIHDAVNYDGLKWDIKYSKVNNIPTDNDTKYDGYISYMWLYLSSQYDKKIYQIIADLQAAKNYYDHIQVEGSSLTLALLANFENFIVPVNTEHLYGEASDWRGVAKGNFSGGTDEEFVLIRNFDGMMGTMKPYNKGFLPATNSRLCGDITYNWKGLAAGDFFDDNKSEILALSDHTDFNKNGFYIYKIENNQIVEHSKLTGFGADSKWVGAAAGNFISGGKDDFIAVRNYNKEVRVYKFNGAAVELVYFNQLNLPANSKIKAVAAGNLDDDPKDEIVLLVDADDHMQNGVYVYDIDDNGVMTLIDKSIGFGADSYWSGLAVGNLDGVGADEIIAQRNFDGDHKIFQLKKLNGIQFLDNIGLESFPVSQVHNSVMCFGNFDPESQNDELVTLREDGGIVMFSAAKVIKKTSNTNKKSDPCQDELPAELFSLLKSSFILKEKSETIASAQRGK</sequence>
<protein>
    <submittedName>
        <fullName evidence="1">Uncharacterized protein</fullName>
    </submittedName>
</protein>
<evidence type="ECO:0000313" key="2">
    <source>
        <dbReference type="Proteomes" id="UP000184108"/>
    </source>
</evidence>
<accession>A0A1M5M1V4</accession>
<dbReference type="Proteomes" id="UP000184108">
    <property type="component" value="Unassembled WGS sequence"/>
</dbReference>
<dbReference type="RefSeq" id="WP_073175498.1">
    <property type="nucleotide sequence ID" value="NZ_FQVE01000007.1"/>
</dbReference>
<dbReference type="SUPFAM" id="SSF69318">
    <property type="entry name" value="Integrin alpha N-terminal domain"/>
    <property type="match status" value="1"/>
</dbReference>
<evidence type="ECO:0000313" key="1">
    <source>
        <dbReference type="EMBL" id="SHG71241.1"/>
    </source>
</evidence>
<gene>
    <name evidence="1" type="ORF">SAMN02787073_4715</name>
</gene>
<proteinExistence type="predicted"/>
<dbReference type="InterPro" id="IPR028994">
    <property type="entry name" value="Integrin_alpha_N"/>
</dbReference>
<dbReference type="EMBL" id="FQVE01000007">
    <property type="protein sequence ID" value="SHG71241.1"/>
    <property type="molecule type" value="Genomic_DNA"/>
</dbReference>
<organism evidence="1 2">
    <name type="scientific">Chryseobacterium vrystaatense</name>
    <dbReference type="NCBI Taxonomy" id="307480"/>
    <lineage>
        <taxon>Bacteria</taxon>
        <taxon>Pseudomonadati</taxon>
        <taxon>Bacteroidota</taxon>
        <taxon>Flavobacteriia</taxon>
        <taxon>Flavobacteriales</taxon>
        <taxon>Weeksellaceae</taxon>
        <taxon>Chryseobacterium group</taxon>
        <taxon>Chryseobacterium</taxon>
    </lineage>
</organism>